<dbReference type="AlphaFoldDB" id="A0A6L3ZDM1"/>
<comment type="caution">
    <text evidence="2">The sequence shown here is derived from an EMBL/GenBank/DDBJ whole genome shotgun (WGS) entry which is preliminary data.</text>
</comment>
<feature type="transmembrane region" description="Helical" evidence="1">
    <location>
        <begin position="426"/>
        <end position="446"/>
    </location>
</feature>
<dbReference type="OrthoDB" id="6705767at2"/>
<evidence type="ECO:0000313" key="3">
    <source>
        <dbReference type="Proteomes" id="UP000484164"/>
    </source>
</evidence>
<keyword evidence="3" id="KW-1185">Reference proteome</keyword>
<keyword evidence="1" id="KW-1133">Transmembrane helix</keyword>
<organism evidence="2 3">
    <name type="scientific">Phaeocystidibacter marisrubri</name>
    <dbReference type="NCBI Taxonomy" id="1577780"/>
    <lineage>
        <taxon>Bacteria</taxon>
        <taxon>Pseudomonadati</taxon>
        <taxon>Bacteroidota</taxon>
        <taxon>Flavobacteriia</taxon>
        <taxon>Flavobacteriales</taxon>
        <taxon>Phaeocystidibacteraceae</taxon>
        <taxon>Phaeocystidibacter</taxon>
    </lineage>
</organism>
<sequence>MGMNFAGAVLKDGITSPLELANVLGRELELVEETVLGDEPFLDVEEDQFAIIQRNGCTTLYFDYDFLGEDINDFSEIFAPASEAVFYMIGETAGAYIVEWYENGKKVSTDEYQDADIYHVNGPNKLGLTDADVYFSGIRELIDDWSGGWDESYPAFIYRLMPITKKTVTQVIREELVRQSGSLATETEIDERCTQILESSGHFSRASLIAFCEEIQQFYKVVTPPALGFYKGVKLSTRQEATPLQMRHMFIFVERLTSRGDTKGGLTDENSSEMGKVVRYLGVHLDVLKSFPDKSMVDQTIAEIESNKEIINLATVMSTRTGEDLKVAFRKLYNKIVDHYVYGYSMQTNPLLKERSIAELKKGIYFNVHGRPDGGAPNSAAVTRTVIPNIHELLVRGIRMDDVLDGSFDPNTKENQIKGRVEGKTVAIGVVGVLIIIRLLFGLFRLMA</sequence>
<dbReference type="Proteomes" id="UP000484164">
    <property type="component" value="Unassembled WGS sequence"/>
</dbReference>
<keyword evidence="1" id="KW-0812">Transmembrane</keyword>
<gene>
    <name evidence="2" type="ORF">F8C82_09660</name>
</gene>
<accession>A0A6L3ZDM1</accession>
<evidence type="ECO:0000256" key="1">
    <source>
        <dbReference type="SAM" id="Phobius"/>
    </source>
</evidence>
<name>A0A6L3ZDM1_9FLAO</name>
<dbReference type="EMBL" id="WBVQ01000002">
    <property type="protein sequence ID" value="KAB2815953.1"/>
    <property type="molecule type" value="Genomic_DNA"/>
</dbReference>
<keyword evidence="1" id="KW-0472">Membrane</keyword>
<evidence type="ECO:0000313" key="2">
    <source>
        <dbReference type="EMBL" id="KAB2815953.1"/>
    </source>
</evidence>
<protein>
    <submittedName>
        <fullName evidence="2">Uncharacterized protein</fullName>
    </submittedName>
</protein>
<proteinExistence type="predicted"/>
<dbReference type="RefSeq" id="WP_151693382.1">
    <property type="nucleotide sequence ID" value="NZ_BMGX01000001.1"/>
</dbReference>
<reference evidence="2 3" key="1">
    <citation type="submission" date="2019-10" db="EMBL/GenBank/DDBJ databases">
        <title>Genome sequence of Phaeocystidibacter marisrubri JCM30614 (type strain).</title>
        <authorList>
            <person name="Bowman J.P."/>
        </authorList>
    </citation>
    <scope>NUCLEOTIDE SEQUENCE [LARGE SCALE GENOMIC DNA]</scope>
    <source>
        <strain evidence="2 3">JCM 30614</strain>
    </source>
</reference>